<dbReference type="GeneID" id="5411938"/>
<dbReference type="EMBL" id="CP000780">
    <property type="protein sequence ID" value="ABS56795.1"/>
    <property type="molecule type" value="Genomic_DNA"/>
</dbReference>
<keyword evidence="2" id="KW-0449">Lipoprotein</keyword>
<protein>
    <submittedName>
        <fullName evidence="2">Lipoprotein, putative</fullName>
    </submittedName>
</protein>
<dbReference type="Pfam" id="PF01841">
    <property type="entry name" value="Transglut_core"/>
    <property type="match status" value="1"/>
</dbReference>
<dbReference type="PANTHER" id="PTHR33490">
    <property type="entry name" value="BLR5614 PROTEIN-RELATED"/>
    <property type="match status" value="1"/>
</dbReference>
<dbReference type="HOGENOM" id="CLU_107900_0_0_2"/>
<sequence length="195" mass="21975">MKHSGHEEFLRVTPVIDHDHPAVRKKALALAEGCTGDVEIARTCFTFVRDEIRHSWDYKANPVTLSASQVLEHTTGYCFAKSHLLAALLRANAIPAGLCYQRLKNHAEIGPAFYLHGLNAVWLEKYGWYRADARGNRADVHAEFIPPKEHLAFVPKEPGESDLTGIFSDPLPEVVRLLSEYTDYIDVRKNLPDVE</sequence>
<dbReference type="InterPro" id="IPR038765">
    <property type="entry name" value="Papain-like_cys_pep_sf"/>
</dbReference>
<proteinExistence type="predicted"/>
<dbReference type="STRING" id="456442.Mboo_2281"/>
<dbReference type="Proteomes" id="UP000002408">
    <property type="component" value="Chromosome"/>
</dbReference>
<accession>A7IAN4</accession>
<dbReference type="PANTHER" id="PTHR33490:SF3">
    <property type="entry name" value="CONSERVED INTEGRAL MEMBRANE PROTEIN"/>
    <property type="match status" value="1"/>
</dbReference>
<gene>
    <name evidence="2" type="ordered locus">Mboo_2281</name>
</gene>
<dbReference type="OrthoDB" id="18481at2157"/>
<evidence type="ECO:0000313" key="2">
    <source>
        <dbReference type="EMBL" id="ABS56795.1"/>
    </source>
</evidence>
<dbReference type="AlphaFoldDB" id="A7IAN4"/>
<evidence type="ECO:0000259" key="1">
    <source>
        <dbReference type="SMART" id="SM00460"/>
    </source>
</evidence>
<dbReference type="InterPro" id="IPR002931">
    <property type="entry name" value="Transglutaminase-like"/>
</dbReference>
<feature type="domain" description="Transglutaminase-like" evidence="1">
    <location>
        <begin position="70"/>
        <end position="135"/>
    </location>
</feature>
<organism evidence="2 3">
    <name type="scientific">Methanoregula boonei (strain DSM 21154 / JCM 14090 / 6A8)</name>
    <dbReference type="NCBI Taxonomy" id="456442"/>
    <lineage>
        <taxon>Archaea</taxon>
        <taxon>Methanobacteriati</taxon>
        <taxon>Methanobacteriota</taxon>
        <taxon>Stenosarchaea group</taxon>
        <taxon>Methanomicrobia</taxon>
        <taxon>Methanomicrobiales</taxon>
        <taxon>Methanoregulaceae</taxon>
        <taxon>Methanoregula</taxon>
    </lineage>
</organism>
<reference evidence="3" key="1">
    <citation type="journal article" date="2015" name="Microbiology">
        <title>Genome of Methanoregula boonei 6A8 reveals adaptations to oligotrophic peatland environments.</title>
        <authorList>
            <person name="Braeuer S."/>
            <person name="Cadillo-Quiroz H."/>
            <person name="Kyrpides N."/>
            <person name="Woyke T."/>
            <person name="Goodwin L."/>
            <person name="Detter C."/>
            <person name="Podell S."/>
            <person name="Yavitt J.B."/>
            <person name="Zinder S.H."/>
        </authorList>
    </citation>
    <scope>NUCLEOTIDE SEQUENCE [LARGE SCALE GENOMIC DNA]</scope>
    <source>
        <strain evidence="3">DSM 21154 / JCM 14090 / 6A8</strain>
    </source>
</reference>
<keyword evidence="3" id="KW-1185">Reference proteome</keyword>
<dbReference type="Gene3D" id="3.10.620.30">
    <property type="match status" value="1"/>
</dbReference>
<evidence type="ECO:0000313" key="3">
    <source>
        <dbReference type="Proteomes" id="UP000002408"/>
    </source>
</evidence>
<dbReference type="SUPFAM" id="SSF54001">
    <property type="entry name" value="Cysteine proteinases"/>
    <property type="match status" value="1"/>
</dbReference>
<dbReference type="RefSeq" id="WP_012107855.1">
    <property type="nucleotide sequence ID" value="NC_009712.1"/>
</dbReference>
<dbReference type="eggNOG" id="arCOG02165">
    <property type="taxonomic scope" value="Archaea"/>
</dbReference>
<name>A7IAN4_METB6</name>
<dbReference type="KEGG" id="mbn:Mboo_2281"/>
<dbReference type="SMART" id="SM00460">
    <property type="entry name" value="TGc"/>
    <property type="match status" value="1"/>
</dbReference>